<comment type="caution">
    <text evidence="1">The sequence shown here is derived from an EMBL/GenBank/DDBJ whole genome shotgun (WGS) entry which is preliminary data.</text>
</comment>
<proteinExistence type="predicted"/>
<protein>
    <recommendedName>
        <fullName evidence="3">N-acetyltransferase domain-containing protein</fullName>
    </recommendedName>
</protein>
<gene>
    <name evidence="1" type="ORF">F1003_10535</name>
</gene>
<dbReference type="EMBL" id="WJYA01000006">
    <property type="protein sequence ID" value="MTE27365.1"/>
    <property type="molecule type" value="Genomic_DNA"/>
</dbReference>
<organism evidence="1 2">
    <name type="scientific">Winogradskyella ouciana</name>
    <dbReference type="NCBI Taxonomy" id="2608631"/>
    <lineage>
        <taxon>Bacteria</taxon>
        <taxon>Pseudomonadati</taxon>
        <taxon>Bacteroidota</taxon>
        <taxon>Flavobacteriia</taxon>
        <taxon>Flavobacteriales</taxon>
        <taxon>Flavobacteriaceae</taxon>
        <taxon>Winogradskyella</taxon>
    </lineage>
</organism>
<sequence length="220" mass="25173">MKNTVLRIFNLIKKGEISFMIKGVSKRVFSKTEAFGLKRDLNIPFEAPNAQIDINIRLYKADDSKYFAKDLQNDGLIEKNIPNCYVAITTDDNPCFRQWLIGADHKDAVKEFWGPSFPVLKENEMLLEGGFTIPSMRRNGIMPAAITRILDMEKKAGRRYIITFVGVDNIPSLKGIHRSGFSPYVLRTEKWLFFKRTLIFQDVPKEAMAIYSKNVGVTIT</sequence>
<dbReference type="RefSeq" id="WP_155089387.1">
    <property type="nucleotide sequence ID" value="NZ_WJYA01000006.1"/>
</dbReference>
<evidence type="ECO:0008006" key="3">
    <source>
        <dbReference type="Google" id="ProtNLM"/>
    </source>
</evidence>
<dbReference type="SUPFAM" id="SSF55729">
    <property type="entry name" value="Acyl-CoA N-acyltransferases (Nat)"/>
    <property type="match status" value="1"/>
</dbReference>
<keyword evidence="2" id="KW-1185">Reference proteome</keyword>
<name>A0A7K1GE94_9FLAO</name>
<dbReference type="Proteomes" id="UP000447545">
    <property type="component" value="Unassembled WGS sequence"/>
</dbReference>
<evidence type="ECO:0000313" key="2">
    <source>
        <dbReference type="Proteomes" id="UP000447545"/>
    </source>
</evidence>
<accession>A0A7K1GE94</accession>
<dbReference type="InterPro" id="IPR016181">
    <property type="entry name" value="Acyl_CoA_acyltransferase"/>
</dbReference>
<reference evidence="1 2" key="1">
    <citation type="submission" date="2019-11" db="EMBL/GenBank/DDBJ databases">
        <title>Winogradskyella ouciana sp. nov., isolated from the hadal seawater of the Mariana Trench.</title>
        <authorList>
            <person name="Liu R."/>
        </authorList>
    </citation>
    <scope>NUCLEOTIDE SEQUENCE [LARGE SCALE GENOMIC DNA]</scope>
    <source>
        <strain evidence="1 2">ZXX205</strain>
    </source>
</reference>
<evidence type="ECO:0000313" key="1">
    <source>
        <dbReference type="EMBL" id="MTE27365.1"/>
    </source>
</evidence>
<dbReference type="AlphaFoldDB" id="A0A7K1GE94"/>